<dbReference type="HOGENOM" id="CLU_009834_7_2_11"/>
<keyword evidence="4" id="KW-0812">Transmembrane</keyword>
<keyword evidence="3" id="KW-0413">Isomerase</keyword>
<evidence type="ECO:0000313" key="5">
    <source>
        <dbReference type="EMBL" id="KBZ69311.1"/>
    </source>
</evidence>
<keyword evidence="2" id="KW-0576">Peroxisome</keyword>
<dbReference type="Pfam" id="PF00378">
    <property type="entry name" value="ECH_1"/>
    <property type="match status" value="1"/>
</dbReference>
<evidence type="ECO:0000256" key="4">
    <source>
        <dbReference type="SAM" id="Phobius"/>
    </source>
</evidence>
<dbReference type="Gene3D" id="3.90.226.10">
    <property type="entry name" value="2-enoyl-CoA Hydratase, Chain A, domain 1"/>
    <property type="match status" value="1"/>
</dbReference>
<dbReference type="GO" id="GO:0004165">
    <property type="term" value="F:delta(3)-delta(2)-enoyl-CoA isomerase activity"/>
    <property type="evidence" value="ECO:0007669"/>
    <property type="project" value="UniProtKB-ARBA"/>
</dbReference>
<dbReference type="InterPro" id="IPR051053">
    <property type="entry name" value="ECH/Chromodomain_protein"/>
</dbReference>
<dbReference type="InterPro" id="IPR029045">
    <property type="entry name" value="ClpP/crotonase-like_dom_sf"/>
</dbReference>
<organism evidence="5 6">
    <name type="scientific">Mycobacterium [tuberculosis] TKK-01-0051</name>
    <dbReference type="NCBI Taxonomy" id="1324261"/>
    <lineage>
        <taxon>Bacteria</taxon>
        <taxon>Bacillati</taxon>
        <taxon>Actinomycetota</taxon>
        <taxon>Actinomycetes</taxon>
        <taxon>Mycobacteriales</taxon>
        <taxon>Mycobacteriaceae</taxon>
        <taxon>Mycobacterium</taxon>
        <taxon>Mycobacterium avium complex (MAC)</taxon>
    </lineage>
</organism>
<proteinExistence type="predicted"/>
<dbReference type="SUPFAM" id="SSF52096">
    <property type="entry name" value="ClpP/crotonase"/>
    <property type="match status" value="1"/>
</dbReference>
<reference evidence="5 6" key="1">
    <citation type="submission" date="2014-04" db="EMBL/GenBank/DDBJ databases">
        <title>The Genome Sequence of Mycobacterium tuberculosis TKK-01-0051.</title>
        <authorList>
            <consortium name="The Broad Institute Genomics Platform"/>
            <consortium name="The Broad Institute Genome Sequencing Center for Infectious Disease"/>
            <person name="Earl A.M."/>
            <person name="Cohen K."/>
            <person name="Pym A."/>
            <person name="Bishai W."/>
            <person name="Maharaj K."/>
            <person name="Desjardins C."/>
            <person name="Abeel T."/>
            <person name="Young S."/>
            <person name="Zeng Q."/>
            <person name="Gargeya S."/>
            <person name="Abouelleil A."/>
            <person name="Alvarado L."/>
            <person name="Chapman S.B."/>
            <person name="Gainer-Dewar J."/>
            <person name="Goldberg J."/>
            <person name="Griggs A."/>
            <person name="Gujja S."/>
            <person name="Hansen M."/>
            <person name="Howarth C."/>
            <person name="Imamovic A."/>
            <person name="Larimer J."/>
            <person name="Murphy C."/>
            <person name="Naylor J."/>
            <person name="Pearson M."/>
            <person name="Poon T.W."/>
            <person name="Priest M."/>
            <person name="Roberts A."/>
            <person name="Saif S."/>
            <person name="Shea T."/>
            <person name="Sykes S."/>
            <person name="Wortman J."/>
            <person name="Nusbaum C."/>
            <person name="Birren B."/>
        </authorList>
    </citation>
    <scope>NUCLEOTIDE SEQUENCE [LARGE SCALE GENOMIC DNA]</scope>
    <source>
        <strain evidence="5 6">TKK-01-0051</strain>
    </source>
</reference>
<feature type="transmembrane region" description="Helical" evidence="4">
    <location>
        <begin position="99"/>
        <end position="123"/>
    </location>
</feature>
<evidence type="ECO:0000256" key="1">
    <source>
        <dbReference type="ARBA" id="ARBA00004275"/>
    </source>
</evidence>
<dbReference type="EMBL" id="JLXW01000001">
    <property type="protein sequence ID" value="KBZ69311.1"/>
    <property type="molecule type" value="Genomic_DNA"/>
</dbReference>
<dbReference type="AlphaFoldDB" id="A0A051UL53"/>
<comment type="subcellular location">
    <subcellularLocation>
        <location evidence="1">Peroxisome</location>
    </subcellularLocation>
</comment>
<dbReference type="CDD" id="cd06558">
    <property type="entry name" value="crotonase-like"/>
    <property type="match status" value="1"/>
</dbReference>
<keyword evidence="4" id="KW-1133">Transmembrane helix</keyword>
<protein>
    <submittedName>
        <fullName evidence="5">Uncharacterized protein</fullName>
    </submittedName>
</protein>
<dbReference type="PANTHER" id="PTHR43684">
    <property type="match status" value="1"/>
</dbReference>
<sequence length="238" mass="25781">MVDMLHERRDGAVAWLTFDRPERLNAFTGTGYHQLGVALQRLAHDDAVRAVVLTGRGRAFSAGADRSLLDAAAPNTMRQHAGDEFLLLLDILGRFEKPLLAAVNGVAVGFGCTLLLYCDLVLLAETARLRFPFTALGIVPEAGSSALLPTRMRWADAMWAMLSSEWIDAAAAFETGLAWRVVPDAELLEQASSAAALISAHDVNSVAATKRLMISGRRNAALDAISRELTEMQALRRP</sequence>
<name>A0A051UL53_9MYCO</name>
<gene>
    <name evidence="5" type="ORF">K875_00026</name>
</gene>
<accession>A0A051UL53</accession>
<dbReference type="Proteomes" id="UP000025947">
    <property type="component" value="Unassembled WGS sequence"/>
</dbReference>
<evidence type="ECO:0000313" key="6">
    <source>
        <dbReference type="Proteomes" id="UP000025947"/>
    </source>
</evidence>
<keyword evidence="6" id="KW-1185">Reference proteome</keyword>
<dbReference type="InterPro" id="IPR001753">
    <property type="entry name" value="Enoyl-CoA_hydra/iso"/>
</dbReference>
<keyword evidence="4" id="KW-0472">Membrane</keyword>
<dbReference type="PANTHER" id="PTHR43684:SF1">
    <property type="entry name" value="ENOYL-COA DELTA ISOMERASE 2"/>
    <property type="match status" value="1"/>
</dbReference>
<dbReference type="PATRIC" id="fig|1324261.3.peg.26"/>
<evidence type="ECO:0000256" key="3">
    <source>
        <dbReference type="ARBA" id="ARBA00023235"/>
    </source>
</evidence>
<evidence type="ECO:0000256" key="2">
    <source>
        <dbReference type="ARBA" id="ARBA00023140"/>
    </source>
</evidence>
<comment type="caution">
    <text evidence="5">The sequence shown here is derived from an EMBL/GenBank/DDBJ whole genome shotgun (WGS) entry which is preliminary data.</text>
</comment>